<dbReference type="SUPFAM" id="SSF48452">
    <property type="entry name" value="TPR-like"/>
    <property type="match status" value="1"/>
</dbReference>
<keyword evidence="3 9" id="KW-0808">Transferase</keyword>
<gene>
    <name evidence="11" type="ORF">RFH988_LOCUS8484</name>
</gene>
<dbReference type="GO" id="GO:0106274">
    <property type="term" value="F:NAD+-protein-arginine ADP-ribosyltransferase activity"/>
    <property type="evidence" value="ECO:0007669"/>
    <property type="project" value="UniProtKB-EC"/>
</dbReference>
<evidence type="ECO:0000256" key="2">
    <source>
        <dbReference type="ARBA" id="ARBA00022676"/>
    </source>
</evidence>
<evidence type="ECO:0000256" key="7">
    <source>
        <dbReference type="ARBA" id="ARBA00047597"/>
    </source>
</evidence>
<dbReference type="Pfam" id="PF01129">
    <property type="entry name" value="ART"/>
    <property type="match status" value="1"/>
</dbReference>
<dbReference type="SUPFAM" id="SSF56399">
    <property type="entry name" value="ADP-ribosylation"/>
    <property type="match status" value="1"/>
</dbReference>
<dbReference type="PANTHER" id="PTHR45641:SF19">
    <property type="entry name" value="NEPHROCYSTIN-3"/>
    <property type="match status" value="1"/>
</dbReference>
<dbReference type="InterPro" id="IPR019734">
    <property type="entry name" value="TPR_rpt"/>
</dbReference>
<keyword evidence="9" id="KW-0521">NADP</keyword>
<comment type="similarity">
    <text evidence="1 9">Belongs to the Arg-specific ADP-ribosyltransferase family.</text>
</comment>
<dbReference type="EMBL" id="CAJNOO010000288">
    <property type="protein sequence ID" value="CAF0891102.1"/>
    <property type="molecule type" value="Genomic_DNA"/>
</dbReference>
<dbReference type="OrthoDB" id="10035049at2759"/>
<evidence type="ECO:0000256" key="9">
    <source>
        <dbReference type="RuleBase" id="RU361228"/>
    </source>
</evidence>
<keyword evidence="2 9" id="KW-0328">Glycosyltransferase</keyword>
<evidence type="ECO:0000256" key="8">
    <source>
        <dbReference type="PROSITE-ProRule" id="PRU00339"/>
    </source>
</evidence>
<dbReference type="AlphaFoldDB" id="A0A813YXK9"/>
<organism evidence="11 12">
    <name type="scientific">Rotaria sordida</name>
    <dbReference type="NCBI Taxonomy" id="392033"/>
    <lineage>
        <taxon>Eukaryota</taxon>
        <taxon>Metazoa</taxon>
        <taxon>Spiralia</taxon>
        <taxon>Gnathifera</taxon>
        <taxon>Rotifera</taxon>
        <taxon>Eurotatoria</taxon>
        <taxon>Bdelloidea</taxon>
        <taxon>Philodinida</taxon>
        <taxon>Philodinidae</taxon>
        <taxon>Rotaria</taxon>
    </lineage>
</organism>
<dbReference type="Proteomes" id="UP000663882">
    <property type="component" value="Unassembled WGS sequence"/>
</dbReference>
<feature type="compositionally biased region" description="Low complexity" evidence="10">
    <location>
        <begin position="19"/>
        <end position="31"/>
    </location>
</feature>
<keyword evidence="5" id="KW-0677">Repeat</keyword>
<reference evidence="11" key="1">
    <citation type="submission" date="2021-02" db="EMBL/GenBank/DDBJ databases">
        <authorList>
            <person name="Nowell W R."/>
        </authorList>
    </citation>
    <scope>NUCLEOTIDE SEQUENCE</scope>
</reference>
<dbReference type="EC" id="2.4.2.31" evidence="9"/>
<evidence type="ECO:0000256" key="10">
    <source>
        <dbReference type="SAM" id="MobiDB-lite"/>
    </source>
</evidence>
<dbReference type="Pfam" id="PF13424">
    <property type="entry name" value="TPR_12"/>
    <property type="match status" value="1"/>
</dbReference>
<feature type="region of interest" description="Disordered" evidence="10">
    <location>
        <begin position="1"/>
        <end position="31"/>
    </location>
</feature>
<name>A0A813YXK9_9BILA</name>
<dbReference type="Gene3D" id="1.25.40.10">
    <property type="entry name" value="Tetratricopeptide repeat domain"/>
    <property type="match status" value="3"/>
</dbReference>
<proteinExistence type="inferred from homology"/>
<dbReference type="PROSITE" id="PS50005">
    <property type="entry name" value="TPR"/>
    <property type="match status" value="1"/>
</dbReference>
<protein>
    <recommendedName>
        <fullName evidence="9">NAD(P)(+)--arginine ADP-ribosyltransferase</fullName>
        <ecNumber evidence="9">2.4.2.31</ecNumber>
    </recommendedName>
    <alternativeName>
        <fullName evidence="9">Mono(ADP-ribosyl)transferase</fullName>
    </alternativeName>
</protein>
<dbReference type="PROSITE" id="PS51996">
    <property type="entry name" value="TR_MART"/>
    <property type="match status" value="1"/>
</dbReference>
<comment type="caution">
    <text evidence="11">The sequence shown here is derived from an EMBL/GenBank/DDBJ whole genome shotgun (WGS) entry which is preliminary data.</text>
</comment>
<accession>A0A813YXK9</accession>
<dbReference type="Gene3D" id="3.90.176.10">
    <property type="entry name" value="Toxin ADP-ribosyltransferase, Chain A, domain 1"/>
    <property type="match status" value="1"/>
</dbReference>
<dbReference type="Pfam" id="PF13374">
    <property type="entry name" value="TPR_10"/>
    <property type="match status" value="1"/>
</dbReference>
<evidence type="ECO:0000313" key="12">
    <source>
        <dbReference type="Proteomes" id="UP000663882"/>
    </source>
</evidence>
<dbReference type="GO" id="GO:0016779">
    <property type="term" value="F:nucleotidyltransferase activity"/>
    <property type="evidence" value="ECO:0007669"/>
    <property type="project" value="UniProtKB-KW"/>
</dbReference>
<evidence type="ECO:0000256" key="6">
    <source>
        <dbReference type="ARBA" id="ARBA00022803"/>
    </source>
</evidence>
<sequence>MGIASYRRLKSRSSEDKNSLSSSSTEQEQSNESLPNGIILVWLDSPPYKSFSNNEKNILYYLRQLNVASIRVYNDVNLCLDFLKSISSVENIQSSKIFLILSDEFNLEILPELKSLSIVNSIFIFSMDSTKYVELIKEYESFIIDICTNIDDLYNSINKQIEEHDELKLVFHFFAQKQNTTRDLTNDSASFLWFQLFQIIINDLKCTENDMNTMLNYCSKQLQKDRNPTKGLLEIEEFRQTYTSNDAIHWYTKESFVYRLLNRSLRTEDIEALYIFRFFIADLCRQLKIEYEKLRRKQNQSPILTVYRGAQISREELDDLFRTIGNLTSLNGFVSTSINQSVAIEFLRKKSSRTENLEKILFIIEIDIQSDYIICAYIKELSALQDEEEVLFNIGTVFYLDKIVLDSNEQIWNVYMKATEAGISAVHDYIELIHQELTDTNISIIFGQLFLQMGKYILAQKYFLDLLEHSKENDPDLPRIHYHLALTYAYQYDLIQAENLLKQVYQFYKINNTNNLDLARIENALGWIHHHNGELDEAIIHYQTALNLAPDQLDLNHLINAQTCSLLADCYLEKNQLDKAELFNKKTLEIERLRLPTDHPRIGVTLNDIGDVFRKRKQMNIALDYYQQAESIFHRSLPKYHPYIAYCWSCMAFVYLYDEKIEQAQEYHEKALQIYRHVLPSDHINIKISEKNSQCTDFQKINDAYVKVCSQV</sequence>
<evidence type="ECO:0000313" key="11">
    <source>
        <dbReference type="EMBL" id="CAF0891102.1"/>
    </source>
</evidence>
<comment type="catalytic activity">
    <reaction evidence="7 9">
        <text>L-arginyl-[protein] + NAD(+) = N(omega)-(ADP-D-ribosyl)-L-arginyl-[protein] + nicotinamide + H(+)</text>
        <dbReference type="Rhea" id="RHEA:19149"/>
        <dbReference type="Rhea" id="RHEA-COMP:10532"/>
        <dbReference type="Rhea" id="RHEA-COMP:15087"/>
        <dbReference type="ChEBI" id="CHEBI:15378"/>
        <dbReference type="ChEBI" id="CHEBI:17154"/>
        <dbReference type="ChEBI" id="CHEBI:29965"/>
        <dbReference type="ChEBI" id="CHEBI:57540"/>
        <dbReference type="ChEBI" id="CHEBI:142554"/>
        <dbReference type="EC" id="2.4.2.31"/>
    </reaction>
</comment>
<dbReference type="PANTHER" id="PTHR45641">
    <property type="entry name" value="TETRATRICOPEPTIDE REPEAT PROTEIN (AFU_ORTHOLOGUE AFUA_6G03870)"/>
    <property type="match status" value="1"/>
</dbReference>
<keyword evidence="9" id="KW-0520">NAD</keyword>
<keyword evidence="6 8" id="KW-0802">TPR repeat</keyword>
<dbReference type="InterPro" id="IPR011990">
    <property type="entry name" value="TPR-like_helical_dom_sf"/>
</dbReference>
<dbReference type="SMART" id="SM00028">
    <property type="entry name" value="TPR"/>
    <property type="match status" value="6"/>
</dbReference>
<keyword evidence="4" id="KW-0548">Nucleotidyltransferase</keyword>
<evidence type="ECO:0000256" key="1">
    <source>
        <dbReference type="ARBA" id="ARBA00009558"/>
    </source>
</evidence>
<dbReference type="InterPro" id="IPR000768">
    <property type="entry name" value="ART"/>
</dbReference>
<evidence type="ECO:0000256" key="4">
    <source>
        <dbReference type="ARBA" id="ARBA00022695"/>
    </source>
</evidence>
<evidence type="ECO:0000256" key="3">
    <source>
        <dbReference type="ARBA" id="ARBA00022679"/>
    </source>
</evidence>
<feature type="repeat" description="TPR" evidence="8">
    <location>
        <begin position="519"/>
        <end position="552"/>
    </location>
</feature>
<evidence type="ECO:0000256" key="5">
    <source>
        <dbReference type="ARBA" id="ARBA00022737"/>
    </source>
</evidence>